<dbReference type="EMBL" id="JASATX010000003">
    <property type="protein sequence ID" value="MDI2099085.1"/>
    <property type="molecule type" value="Genomic_DNA"/>
</dbReference>
<feature type="domain" description="MmgE/PrpD N-terminal" evidence="2">
    <location>
        <begin position="10"/>
        <end position="251"/>
    </location>
</feature>
<comment type="caution">
    <text evidence="4">The sequence shown here is derived from an EMBL/GenBank/DDBJ whole genome shotgun (WGS) entry which is preliminary data.</text>
</comment>
<keyword evidence="5" id="KW-1185">Reference proteome</keyword>
<proteinExistence type="inferred from homology"/>
<evidence type="ECO:0000313" key="5">
    <source>
        <dbReference type="Proteomes" id="UP001321506"/>
    </source>
</evidence>
<reference evidence="4 5" key="1">
    <citation type="submission" date="2023-04" db="EMBL/GenBank/DDBJ databases">
        <title>Klugiella caeni sp. nov. isolated from the sludge of biochemical tank.</title>
        <authorList>
            <person name="Geng K."/>
        </authorList>
    </citation>
    <scope>NUCLEOTIDE SEQUENCE [LARGE SCALE GENOMIC DNA]</scope>
    <source>
        <strain evidence="4 5">YN-L-19</strain>
    </source>
</reference>
<dbReference type="PANTHER" id="PTHR16943">
    <property type="entry name" value="2-METHYLCITRATE DEHYDRATASE-RELATED"/>
    <property type="match status" value="1"/>
</dbReference>
<name>A0AAW6TAJ1_9MICO</name>
<protein>
    <submittedName>
        <fullName evidence="4">MmgE/PrpD family protein</fullName>
    </submittedName>
</protein>
<evidence type="ECO:0000256" key="1">
    <source>
        <dbReference type="ARBA" id="ARBA00006174"/>
    </source>
</evidence>
<dbReference type="Pfam" id="PF19305">
    <property type="entry name" value="MmgE_PrpD_C"/>
    <property type="match status" value="1"/>
</dbReference>
<comment type="similarity">
    <text evidence="1">Belongs to the PrpD family.</text>
</comment>
<dbReference type="PANTHER" id="PTHR16943:SF8">
    <property type="entry name" value="2-METHYLCITRATE DEHYDRATASE"/>
    <property type="match status" value="1"/>
</dbReference>
<dbReference type="InterPro" id="IPR042188">
    <property type="entry name" value="MmgE/PrpD_sf_2"/>
</dbReference>
<dbReference type="Gene3D" id="1.10.4100.10">
    <property type="entry name" value="2-methylcitrate dehydratase PrpD"/>
    <property type="match status" value="1"/>
</dbReference>
<dbReference type="GO" id="GO:0016829">
    <property type="term" value="F:lyase activity"/>
    <property type="evidence" value="ECO:0007669"/>
    <property type="project" value="InterPro"/>
</dbReference>
<dbReference type="InterPro" id="IPR045337">
    <property type="entry name" value="MmgE_PrpD_C"/>
</dbReference>
<dbReference type="Proteomes" id="UP001321506">
    <property type="component" value="Unassembled WGS sequence"/>
</dbReference>
<dbReference type="InterPro" id="IPR005656">
    <property type="entry name" value="MmgE_PrpD"/>
</dbReference>
<dbReference type="InterPro" id="IPR042183">
    <property type="entry name" value="MmgE/PrpD_sf_1"/>
</dbReference>
<dbReference type="Gene3D" id="3.30.1330.120">
    <property type="entry name" value="2-methylcitrate dehydratase PrpD"/>
    <property type="match status" value="1"/>
</dbReference>
<feature type="domain" description="MmgE/PrpD C-terminal" evidence="3">
    <location>
        <begin position="272"/>
        <end position="443"/>
    </location>
</feature>
<dbReference type="InterPro" id="IPR036148">
    <property type="entry name" value="MmgE/PrpD_sf"/>
</dbReference>
<sequence length="467" mass="49253">MENTKTPVATIAEWVHRIRYEDLPTEVIAKAKLHILDTLGCAMGGAGTPVGRAILAATHPYSFSGSVSVMGLGRNFSAIRAAFVHGALAHVLDFDDTHPRSSCHVSAVSFPAALALAEYDRLSGKDLLLAYVIGVEVTAKIGSVVPGGFHVKGFHPTSVLGVFGAAAAAAKLAGLDVATTKHALGIAGSFSSGTFAFLSNGATVKPIHAGNAARSGIEAANLAESGITGPETILDGRDGIFSVYLGIADADFSGLDGLGTEWETLKLGIKAYPTCHATHSAIEAVSQLRTEHGFAPEDVESVRALVRERDVPLVVEPLEGRRRPTTTAGARFSLPYTVATALLDGKVEQRHFTEDVIASGRTNDLVDRFEWTVEPYADSDTRFPGGVEVTLSDGRRLRRVVVDEPGSLTNPLATERILEKFRSNAASVLSAGAVDATYEAVMRLDELADATELSDLLTEQAVPIATN</sequence>
<evidence type="ECO:0000313" key="4">
    <source>
        <dbReference type="EMBL" id="MDI2099085.1"/>
    </source>
</evidence>
<evidence type="ECO:0000259" key="2">
    <source>
        <dbReference type="Pfam" id="PF03972"/>
    </source>
</evidence>
<accession>A0AAW6TAJ1</accession>
<dbReference type="InterPro" id="IPR045336">
    <property type="entry name" value="MmgE_PrpD_N"/>
</dbReference>
<dbReference type="Pfam" id="PF03972">
    <property type="entry name" value="MmgE_PrpD_N"/>
    <property type="match status" value="1"/>
</dbReference>
<dbReference type="AlphaFoldDB" id="A0AAW6TAJ1"/>
<dbReference type="SUPFAM" id="SSF103378">
    <property type="entry name" value="2-methylcitrate dehydratase PrpD"/>
    <property type="match status" value="1"/>
</dbReference>
<evidence type="ECO:0000259" key="3">
    <source>
        <dbReference type="Pfam" id="PF19305"/>
    </source>
</evidence>
<gene>
    <name evidence="4" type="ORF">QF206_08940</name>
</gene>
<organism evidence="4 5">
    <name type="scientific">Ruicaihuangia caeni</name>
    <dbReference type="NCBI Taxonomy" id="3042517"/>
    <lineage>
        <taxon>Bacteria</taxon>
        <taxon>Bacillati</taxon>
        <taxon>Actinomycetota</taxon>
        <taxon>Actinomycetes</taxon>
        <taxon>Micrococcales</taxon>
        <taxon>Microbacteriaceae</taxon>
        <taxon>Ruicaihuangia</taxon>
    </lineage>
</organism>
<dbReference type="RefSeq" id="WP_281488868.1">
    <property type="nucleotide sequence ID" value="NZ_JASATX010000003.1"/>
</dbReference>